<dbReference type="InterPro" id="IPR008480">
    <property type="entry name" value="DUF761_pln"/>
</dbReference>
<proteinExistence type="predicted"/>
<name>A0AAD8P9C9_TARER</name>
<accession>A0AAD8P9C9</accession>
<dbReference type="Pfam" id="PF05553">
    <property type="entry name" value="DUF761"/>
    <property type="match status" value="1"/>
</dbReference>
<sequence>MMMKRVKIAGKPFQRHQRRLSPYGEYEFSCSNTPRHPLSLFSTCNKHKFNNCPLQRLPNPKQTLEVDDCDDITMDPAFIKVLNDILITSPVMFPSDVEQLKIMESSFSVADGLDDDKVDEAAEKFIRRFYNDLRRENM</sequence>
<evidence type="ECO:0000313" key="1">
    <source>
        <dbReference type="EMBL" id="KAK1436861.1"/>
    </source>
</evidence>
<organism evidence="1 2">
    <name type="scientific">Tagetes erecta</name>
    <name type="common">African marigold</name>
    <dbReference type="NCBI Taxonomy" id="13708"/>
    <lineage>
        <taxon>Eukaryota</taxon>
        <taxon>Viridiplantae</taxon>
        <taxon>Streptophyta</taxon>
        <taxon>Embryophyta</taxon>
        <taxon>Tracheophyta</taxon>
        <taxon>Spermatophyta</taxon>
        <taxon>Magnoliopsida</taxon>
        <taxon>eudicotyledons</taxon>
        <taxon>Gunneridae</taxon>
        <taxon>Pentapetalae</taxon>
        <taxon>asterids</taxon>
        <taxon>campanulids</taxon>
        <taxon>Asterales</taxon>
        <taxon>Asteraceae</taxon>
        <taxon>Asteroideae</taxon>
        <taxon>Heliantheae alliance</taxon>
        <taxon>Tageteae</taxon>
        <taxon>Tagetes</taxon>
    </lineage>
</organism>
<dbReference type="Proteomes" id="UP001229421">
    <property type="component" value="Unassembled WGS sequence"/>
</dbReference>
<protein>
    <submittedName>
        <fullName evidence="1">Uncharacterized protein</fullName>
    </submittedName>
</protein>
<dbReference type="AlphaFoldDB" id="A0AAD8P9C9"/>
<dbReference type="EMBL" id="JAUHHV010000001">
    <property type="protein sequence ID" value="KAK1436861.1"/>
    <property type="molecule type" value="Genomic_DNA"/>
</dbReference>
<keyword evidence="2" id="KW-1185">Reference proteome</keyword>
<evidence type="ECO:0000313" key="2">
    <source>
        <dbReference type="Proteomes" id="UP001229421"/>
    </source>
</evidence>
<dbReference type="PANTHER" id="PTHR33265:SF31">
    <property type="entry name" value="AVR9_CF-9 RAPIDLY ELICITED PROTEIN 146"/>
    <property type="match status" value="1"/>
</dbReference>
<comment type="caution">
    <text evidence="1">The sequence shown here is derived from an EMBL/GenBank/DDBJ whole genome shotgun (WGS) entry which is preliminary data.</text>
</comment>
<dbReference type="PANTHER" id="PTHR33265">
    <property type="entry name" value="AVR9/CF-9 RAPIDLY ELICITED PROTEIN-RELATED"/>
    <property type="match status" value="1"/>
</dbReference>
<gene>
    <name evidence="1" type="ORF">QVD17_02645</name>
</gene>
<reference evidence="1" key="1">
    <citation type="journal article" date="2023" name="bioRxiv">
        <title>Improved chromosome-level genome assembly for marigold (Tagetes erecta).</title>
        <authorList>
            <person name="Jiang F."/>
            <person name="Yuan L."/>
            <person name="Wang S."/>
            <person name="Wang H."/>
            <person name="Xu D."/>
            <person name="Wang A."/>
            <person name="Fan W."/>
        </authorList>
    </citation>
    <scope>NUCLEOTIDE SEQUENCE</scope>
    <source>
        <strain evidence="1">WSJ</strain>
        <tissue evidence="1">Leaf</tissue>
    </source>
</reference>